<proteinExistence type="predicted"/>
<comment type="caution">
    <text evidence="2">The sequence shown here is derived from an EMBL/GenBank/DDBJ whole genome shotgun (WGS) entry which is preliminary data.</text>
</comment>
<feature type="region of interest" description="Disordered" evidence="1">
    <location>
        <begin position="162"/>
        <end position="190"/>
    </location>
</feature>
<dbReference type="Proteomes" id="UP001296104">
    <property type="component" value="Unassembled WGS sequence"/>
</dbReference>
<gene>
    <name evidence="2" type="ORF">LECACI_7A002033</name>
</gene>
<protein>
    <recommendedName>
        <fullName evidence="4">DUF4385 multi-domain protein</fullName>
    </recommendedName>
</protein>
<dbReference type="InterPro" id="IPR025494">
    <property type="entry name" value="DUF4385"/>
</dbReference>
<feature type="region of interest" description="Disordered" evidence="1">
    <location>
        <begin position="93"/>
        <end position="128"/>
    </location>
</feature>
<dbReference type="Pfam" id="PF14328">
    <property type="entry name" value="DUF4385"/>
    <property type="match status" value="1"/>
</dbReference>
<feature type="compositionally biased region" description="Basic and acidic residues" evidence="1">
    <location>
        <begin position="97"/>
        <end position="128"/>
    </location>
</feature>
<dbReference type="AlphaFoldDB" id="A0AAI9E8I2"/>
<feature type="compositionally biased region" description="Basic and acidic residues" evidence="1">
    <location>
        <begin position="162"/>
        <end position="184"/>
    </location>
</feature>
<evidence type="ECO:0000313" key="2">
    <source>
        <dbReference type="EMBL" id="CAK3874005.1"/>
    </source>
</evidence>
<organism evidence="2 3">
    <name type="scientific">Lecanosticta acicola</name>
    <dbReference type="NCBI Taxonomy" id="111012"/>
    <lineage>
        <taxon>Eukaryota</taxon>
        <taxon>Fungi</taxon>
        <taxon>Dikarya</taxon>
        <taxon>Ascomycota</taxon>
        <taxon>Pezizomycotina</taxon>
        <taxon>Dothideomycetes</taxon>
        <taxon>Dothideomycetidae</taxon>
        <taxon>Mycosphaerellales</taxon>
        <taxon>Mycosphaerellaceae</taxon>
        <taxon>Lecanosticta</taxon>
    </lineage>
</organism>
<evidence type="ECO:0000256" key="1">
    <source>
        <dbReference type="SAM" id="MobiDB-lite"/>
    </source>
</evidence>
<evidence type="ECO:0000313" key="3">
    <source>
        <dbReference type="Proteomes" id="UP001296104"/>
    </source>
</evidence>
<name>A0AAI9E8I2_9PEZI</name>
<evidence type="ECO:0008006" key="4">
    <source>
        <dbReference type="Google" id="ProtNLM"/>
    </source>
</evidence>
<keyword evidence="3" id="KW-1185">Reference proteome</keyword>
<accession>A0AAI9E8I2</accession>
<reference evidence="2" key="1">
    <citation type="submission" date="2023-11" db="EMBL/GenBank/DDBJ databases">
        <authorList>
            <person name="Alioto T."/>
            <person name="Alioto T."/>
            <person name="Gomez Garrido J."/>
        </authorList>
    </citation>
    <scope>NUCLEOTIDE SEQUENCE</scope>
</reference>
<dbReference type="EMBL" id="CAVMBE010000008">
    <property type="protein sequence ID" value="CAK3874005.1"/>
    <property type="molecule type" value="Genomic_DNA"/>
</dbReference>
<sequence length="190" mass="21760">MPTSFPCPSLTNPSLRFSYTIARGEQGVLTFEPYKSILLPHWRFRTVPIAQTSSETLKSAFDRYVERGDFVGADMARKFIQMGMTRAKRYANHKGGRKYDRTAREVDAEGGKRVELPKSQGHDGREEKLAASEVFKEVWKRCTSDEGYGALRERWQAEKKAWEKSGKKVKEEEGEEDVKSRIKEESDDTG</sequence>